<feature type="signal peptide" evidence="2">
    <location>
        <begin position="1"/>
        <end position="22"/>
    </location>
</feature>
<keyword evidence="1" id="KW-0472">Membrane</keyword>
<evidence type="ECO:0000313" key="4">
    <source>
        <dbReference type="Proteomes" id="UP001302745"/>
    </source>
</evidence>
<name>A0AAN6VLS4_9PEZI</name>
<accession>A0AAN6VLS4</accession>
<feature type="chain" id="PRO_5042869071" evidence="2">
    <location>
        <begin position="23"/>
        <end position="98"/>
    </location>
</feature>
<evidence type="ECO:0000256" key="2">
    <source>
        <dbReference type="SAM" id="SignalP"/>
    </source>
</evidence>
<reference evidence="3" key="1">
    <citation type="journal article" date="2023" name="Mol. Phylogenet. Evol.">
        <title>Genome-scale phylogeny and comparative genomics of the fungal order Sordariales.</title>
        <authorList>
            <person name="Hensen N."/>
            <person name="Bonometti L."/>
            <person name="Westerberg I."/>
            <person name="Brannstrom I.O."/>
            <person name="Guillou S."/>
            <person name="Cros-Aarteil S."/>
            <person name="Calhoun S."/>
            <person name="Haridas S."/>
            <person name="Kuo A."/>
            <person name="Mondo S."/>
            <person name="Pangilinan J."/>
            <person name="Riley R."/>
            <person name="LaButti K."/>
            <person name="Andreopoulos B."/>
            <person name="Lipzen A."/>
            <person name="Chen C."/>
            <person name="Yan M."/>
            <person name="Daum C."/>
            <person name="Ng V."/>
            <person name="Clum A."/>
            <person name="Steindorff A."/>
            <person name="Ohm R.A."/>
            <person name="Martin F."/>
            <person name="Silar P."/>
            <person name="Natvig D.O."/>
            <person name="Lalanne C."/>
            <person name="Gautier V."/>
            <person name="Ament-Velasquez S.L."/>
            <person name="Kruys A."/>
            <person name="Hutchinson M.I."/>
            <person name="Powell A.J."/>
            <person name="Barry K."/>
            <person name="Miller A.N."/>
            <person name="Grigoriev I.V."/>
            <person name="Debuchy R."/>
            <person name="Gladieux P."/>
            <person name="Hiltunen Thoren M."/>
            <person name="Johannesson H."/>
        </authorList>
    </citation>
    <scope>NUCLEOTIDE SEQUENCE</scope>
    <source>
        <strain evidence="3">CBS 538.74</strain>
    </source>
</reference>
<gene>
    <name evidence="3" type="ORF">C8A00DRAFT_33673</name>
</gene>
<keyword evidence="1" id="KW-0812">Transmembrane</keyword>
<keyword evidence="2" id="KW-0732">Signal</keyword>
<protein>
    <submittedName>
        <fullName evidence="3">Uncharacterized protein</fullName>
    </submittedName>
</protein>
<feature type="transmembrane region" description="Helical" evidence="1">
    <location>
        <begin position="46"/>
        <end position="79"/>
    </location>
</feature>
<reference evidence="3" key="2">
    <citation type="submission" date="2023-05" db="EMBL/GenBank/DDBJ databases">
        <authorList>
            <consortium name="Lawrence Berkeley National Laboratory"/>
            <person name="Steindorff A."/>
            <person name="Hensen N."/>
            <person name="Bonometti L."/>
            <person name="Westerberg I."/>
            <person name="Brannstrom I.O."/>
            <person name="Guillou S."/>
            <person name="Cros-Aarteil S."/>
            <person name="Calhoun S."/>
            <person name="Haridas S."/>
            <person name="Kuo A."/>
            <person name="Mondo S."/>
            <person name="Pangilinan J."/>
            <person name="Riley R."/>
            <person name="Labutti K."/>
            <person name="Andreopoulos B."/>
            <person name="Lipzen A."/>
            <person name="Chen C."/>
            <person name="Yanf M."/>
            <person name="Daum C."/>
            <person name="Ng V."/>
            <person name="Clum A."/>
            <person name="Ohm R."/>
            <person name="Martin F."/>
            <person name="Silar P."/>
            <person name="Natvig D."/>
            <person name="Lalanne C."/>
            <person name="Gautier V."/>
            <person name="Ament-Velasquez S.L."/>
            <person name="Kruys A."/>
            <person name="Hutchinson M.I."/>
            <person name="Powell A.J."/>
            <person name="Barry K."/>
            <person name="Miller A.N."/>
            <person name="Grigoriev I.V."/>
            <person name="Debuchy R."/>
            <person name="Gladieux P."/>
            <person name="Thoren M.H."/>
            <person name="Johannesson H."/>
        </authorList>
    </citation>
    <scope>NUCLEOTIDE SEQUENCE</scope>
    <source>
        <strain evidence="3">CBS 538.74</strain>
    </source>
</reference>
<keyword evidence="4" id="KW-1185">Reference proteome</keyword>
<evidence type="ECO:0000256" key="1">
    <source>
        <dbReference type="SAM" id="Phobius"/>
    </source>
</evidence>
<organism evidence="3 4">
    <name type="scientific">Chaetomidium leptoderma</name>
    <dbReference type="NCBI Taxonomy" id="669021"/>
    <lineage>
        <taxon>Eukaryota</taxon>
        <taxon>Fungi</taxon>
        <taxon>Dikarya</taxon>
        <taxon>Ascomycota</taxon>
        <taxon>Pezizomycotina</taxon>
        <taxon>Sordariomycetes</taxon>
        <taxon>Sordariomycetidae</taxon>
        <taxon>Sordariales</taxon>
        <taxon>Chaetomiaceae</taxon>
        <taxon>Chaetomidium</taxon>
    </lineage>
</organism>
<evidence type="ECO:0000313" key="3">
    <source>
        <dbReference type="EMBL" id="KAK4153582.1"/>
    </source>
</evidence>
<keyword evidence="1" id="KW-1133">Transmembrane helix</keyword>
<dbReference type="Proteomes" id="UP001302745">
    <property type="component" value="Unassembled WGS sequence"/>
</dbReference>
<proteinExistence type="predicted"/>
<sequence>MAQISLVILFQMAALLFTVSLAQPAGVYLKVRDTAAPPIDMVPEDRAVSWIVFVIFMIVFVIFMAFLGGLFLALVRVLFHRREECMGRLRRIFRREEK</sequence>
<dbReference type="AlphaFoldDB" id="A0AAN6VLS4"/>
<comment type="caution">
    <text evidence="3">The sequence shown here is derived from an EMBL/GenBank/DDBJ whole genome shotgun (WGS) entry which is preliminary data.</text>
</comment>
<dbReference type="EMBL" id="MU856936">
    <property type="protein sequence ID" value="KAK4153582.1"/>
    <property type="molecule type" value="Genomic_DNA"/>
</dbReference>